<evidence type="ECO:0000313" key="1">
    <source>
        <dbReference type="EMBL" id="KPL61394.1"/>
    </source>
</evidence>
<name>A0A0N8GHI5_9BACI</name>
<reference evidence="1 2" key="1">
    <citation type="submission" date="2015-08" db="EMBL/GenBank/DDBJ databases">
        <title>Draft Genome Sequence of Bacillus vietnamensis UCD-SED5.</title>
        <authorList>
            <person name="Lee R.D."/>
            <person name="Jospin G."/>
            <person name="Lang J.M."/>
            <person name="Coil D.A."/>
            <person name="Eisen J.A."/>
        </authorList>
    </citation>
    <scope>NUCLEOTIDE SEQUENCE [LARGE SCALE GENOMIC DNA]</scope>
    <source>
        <strain evidence="1 2">UCD-SED5</strain>
    </source>
</reference>
<accession>A0A0N8GHI5</accession>
<proteinExistence type="predicted"/>
<gene>
    <name evidence="1" type="ORF">AM506_01835</name>
</gene>
<dbReference type="eggNOG" id="ENOG5032T3F">
    <property type="taxonomic scope" value="Bacteria"/>
</dbReference>
<protein>
    <submittedName>
        <fullName evidence="1">Sporulation protein</fullName>
    </submittedName>
</protein>
<evidence type="ECO:0000313" key="2">
    <source>
        <dbReference type="Proteomes" id="UP000050398"/>
    </source>
</evidence>
<dbReference type="PROSITE" id="PS51257">
    <property type="entry name" value="PROKAR_LIPOPROTEIN"/>
    <property type="match status" value="1"/>
</dbReference>
<organism evidence="1 2">
    <name type="scientific">Rossellomorea vietnamensis</name>
    <dbReference type="NCBI Taxonomy" id="218284"/>
    <lineage>
        <taxon>Bacteria</taxon>
        <taxon>Bacillati</taxon>
        <taxon>Bacillota</taxon>
        <taxon>Bacilli</taxon>
        <taxon>Bacillales</taxon>
        <taxon>Bacillaceae</taxon>
        <taxon>Rossellomorea</taxon>
    </lineage>
</organism>
<dbReference type="AlphaFoldDB" id="A0A0N8GHI5"/>
<dbReference type="Proteomes" id="UP000050398">
    <property type="component" value="Unassembled WGS sequence"/>
</dbReference>
<comment type="caution">
    <text evidence="1">The sequence shown here is derived from an EMBL/GenBank/DDBJ whole genome shotgun (WGS) entry which is preliminary data.</text>
</comment>
<sequence length="155" mass="18100">MNKKGIIIPLSLCVLIGCANKEDGSDSKIALMKKTNPPPIELVDNPETDSYGHAIKREISKMNELYDVAVIQGKKETLVVYKVKHLHRFKMKKIEKKMDRYLEDKYPKEDFILSSDYKIFLETIRLKERLRNGSISKKDAEDRFREIVKLQKEKT</sequence>
<dbReference type="OrthoDB" id="2969307at2"/>
<dbReference type="RefSeq" id="WP_060670213.1">
    <property type="nucleotide sequence ID" value="NZ_LIXZ01000001.1"/>
</dbReference>
<dbReference type="PATRIC" id="fig|218284.4.peg.387"/>
<dbReference type="EMBL" id="LIXZ01000001">
    <property type="protein sequence ID" value="KPL61394.1"/>
    <property type="molecule type" value="Genomic_DNA"/>
</dbReference>